<feature type="signal peptide" evidence="1">
    <location>
        <begin position="1"/>
        <end position="25"/>
    </location>
</feature>
<comment type="caution">
    <text evidence="2">The sequence shown here is derived from an EMBL/GenBank/DDBJ whole genome shotgun (WGS) entry which is preliminary data.</text>
</comment>
<name>A0AAD4XCI5_9MAGN</name>
<reference evidence="2" key="1">
    <citation type="submission" date="2022-04" db="EMBL/GenBank/DDBJ databases">
        <title>A functionally conserved STORR gene fusion in Papaver species that diverged 16.8 million years ago.</title>
        <authorList>
            <person name="Catania T."/>
        </authorList>
    </citation>
    <scope>NUCLEOTIDE SEQUENCE</scope>
    <source>
        <strain evidence="2">S-188037</strain>
    </source>
</reference>
<dbReference type="Proteomes" id="UP001202328">
    <property type="component" value="Unassembled WGS sequence"/>
</dbReference>
<organism evidence="2 3">
    <name type="scientific">Papaver atlanticum</name>
    <dbReference type="NCBI Taxonomy" id="357466"/>
    <lineage>
        <taxon>Eukaryota</taxon>
        <taxon>Viridiplantae</taxon>
        <taxon>Streptophyta</taxon>
        <taxon>Embryophyta</taxon>
        <taxon>Tracheophyta</taxon>
        <taxon>Spermatophyta</taxon>
        <taxon>Magnoliopsida</taxon>
        <taxon>Ranunculales</taxon>
        <taxon>Papaveraceae</taxon>
        <taxon>Papaveroideae</taxon>
        <taxon>Papaver</taxon>
    </lineage>
</organism>
<feature type="chain" id="PRO_5042082888" evidence="1">
    <location>
        <begin position="26"/>
        <end position="202"/>
    </location>
</feature>
<accession>A0AAD4XCI5</accession>
<evidence type="ECO:0000313" key="3">
    <source>
        <dbReference type="Proteomes" id="UP001202328"/>
    </source>
</evidence>
<sequence>MASHFSIFAYNVVSLVSILLASASADDTNVTAFIVPSVERRALTTPYVCDPNVNVYTYHFFGATKDCNECFYYCTGTCEGLRTPLGGTTMCTIQPGYTRCDCCCKKPRISSATPTCPPPTPRPPPPPCSPPTPSSDQCTNGDDVTEITMPCSNCDDCTNWCKEDCSESGGRVIENKCAIGESKLVRRCKCCCRGGKSGPKFS</sequence>
<keyword evidence="3" id="KW-1185">Reference proteome</keyword>
<evidence type="ECO:0000313" key="2">
    <source>
        <dbReference type="EMBL" id="KAI3900079.1"/>
    </source>
</evidence>
<keyword evidence="1" id="KW-0732">Signal</keyword>
<gene>
    <name evidence="2" type="ORF">MKW98_000979</name>
</gene>
<dbReference type="AlphaFoldDB" id="A0AAD4XCI5"/>
<evidence type="ECO:0000256" key="1">
    <source>
        <dbReference type="SAM" id="SignalP"/>
    </source>
</evidence>
<dbReference type="EMBL" id="JAJJMB010011750">
    <property type="protein sequence ID" value="KAI3900079.1"/>
    <property type="molecule type" value="Genomic_DNA"/>
</dbReference>
<protein>
    <submittedName>
        <fullName evidence="2">Uncharacterized protein</fullName>
    </submittedName>
</protein>
<proteinExistence type="predicted"/>